<dbReference type="AlphaFoldDB" id="V2WJN5"/>
<evidence type="ECO:0000313" key="2">
    <source>
        <dbReference type="Proteomes" id="UP000017559"/>
    </source>
</evidence>
<proteinExistence type="predicted"/>
<evidence type="ECO:0000313" key="1">
    <source>
        <dbReference type="EMBL" id="ESK80741.1"/>
    </source>
</evidence>
<gene>
    <name evidence="1" type="ORF">Moror_2965</name>
</gene>
<comment type="caution">
    <text evidence="1">The sequence shown here is derived from an EMBL/GenBank/DDBJ whole genome shotgun (WGS) entry which is preliminary data.</text>
</comment>
<protein>
    <submittedName>
        <fullName evidence="1">Uncharacterized protein</fullName>
    </submittedName>
</protein>
<dbReference type="KEGG" id="mrr:Moror_2965"/>
<keyword evidence="2" id="KW-1185">Reference proteome</keyword>
<sequence>MEKGAVHVSAAKDALAAIQEKDCFDCVKACFQEMALLAKVKKELQSVSAAGAEEMSGEVTNRQGEVKDKGVPKIQINTGGTFFYFDLEQGTYLPSHDIFTIYGLTHSVAICEVHIALKALDMVL</sequence>
<organism evidence="1 2">
    <name type="scientific">Moniliophthora roreri (strain MCA 2997)</name>
    <name type="common">Cocoa frosty pod rot fungus</name>
    <name type="synonym">Crinipellis roreri</name>
    <dbReference type="NCBI Taxonomy" id="1381753"/>
    <lineage>
        <taxon>Eukaryota</taxon>
        <taxon>Fungi</taxon>
        <taxon>Dikarya</taxon>
        <taxon>Basidiomycota</taxon>
        <taxon>Agaricomycotina</taxon>
        <taxon>Agaricomycetes</taxon>
        <taxon>Agaricomycetidae</taxon>
        <taxon>Agaricales</taxon>
        <taxon>Marasmiineae</taxon>
        <taxon>Marasmiaceae</taxon>
        <taxon>Moniliophthora</taxon>
    </lineage>
</organism>
<reference evidence="1 2" key="1">
    <citation type="journal article" date="2014" name="BMC Genomics">
        <title>Genome and secretome analysis of the hemibiotrophic fungal pathogen, Moniliophthora roreri, which causes frosty pod rot disease of cacao: mechanisms of the biotrophic and necrotrophic phases.</title>
        <authorList>
            <person name="Meinhardt L.W."/>
            <person name="Costa G.G.L."/>
            <person name="Thomazella D.P.T."/>
            <person name="Teixeira P.J.P.L."/>
            <person name="Carazzolle M.F."/>
            <person name="Schuster S.C."/>
            <person name="Carlson J.E."/>
            <person name="Guiltinan M.J."/>
            <person name="Mieczkowski P."/>
            <person name="Farmer A."/>
            <person name="Ramaraj T."/>
            <person name="Crozier J."/>
            <person name="Davis R.E."/>
            <person name="Shao J."/>
            <person name="Melnick R.L."/>
            <person name="Pereira G.A.G."/>
            <person name="Bailey B.A."/>
        </authorList>
    </citation>
    <scope>NUCLEOTIDE SEQUENCE [LARGE SCALE GENOMIC DNA]</scope>
    <source>
        <strain evidence="1 2">MCA 2997</strain>
    </source>
</reference>
<dbReference type="EMBL" id="AWSO01003054">
    <property type="protein sequence ID" value="ESK80741.1"/>
    <property type="molecule type" value="Genomic_DNA"/>
</dbReference>
<accession>V2WJN5</accession>
<dbReference type="Proteomes" id="UP000017559">
    <property type="component" value="Unassembled WGS sequence"/>
</dbReference>
<dbReference type="HOGENOM" id="CLU_2004491_0_0_1"/>
<name>V2WJN5_MONRO</name>